<comment type="caution">
    <text evidence="2">The sequence shown here is derived from an EMBL/GenBank/DDBJ whole genome shotgun (WGS) entry which is preliminary data.</text>
</comment>
<dbReference type="EMBL" id="BQNB010018620">
    <property type="protein sequence ID" value="GJT76391.1"/>
    <property type="molecule type" value="Genomic_DNA"/>
</dbReference>
<feature type="domain" description="Reverse transcriptase Ty1/copia-type" evidence="1">
    <location>
        <begin position="2"/>
        <end position="100"/>
    </location>
</feature>
<evidence type="ECO:0000313" key="2">
    <source>
        <dbReference type="EMBL" id="GJT76391.1"/>
    </source>
</evidence>
<reference evidence="2" key="2">
    <citation type="submission" date="2022-01" db="EMBL/GenBank/DDBJ databases">
        <authorList>
            <person name="Yamashiro T."/>
            <person name="Shiraishi A."/>
            <person name="Satake H."/>
            <person name="Nakayama K."/>
        </authorList>
    </citation>
    <scope>NUCLEOTIDE SEQUENCE</scope>
</reference>
<gene>
    <name evidence="2" type="ORF">Tco_1043116</name>
</gene>
<sequence>MVRNKARLVTHGYTQEEGVDYDEVFAPVSRIEAIKLFLAYSSYKYFMVYQMDVKSHFLYGKIEEEVYVFQPPGFEDPDFPDRVYKVEKSLYGLHQAPRACTPMESNKPLLKDEDGEEVDVHMYRSMIGSLMYLTSSRPDIMFVVCACARYQVVTPHQGGNASTRGLCPNTDTDVTKTSYEFSSNVKCVNGQLETTAQTGMVSPDRSIHNTSVYPADPIDTEKKLGPEGSPVTDPTFDIAVLATITSVPTSLFNPPMRFKPLILIQLFRSTTSQLIAYSDADWAGCPATRRSTSGYCVFLGDNLLTWSPPNRRTLCPRF</sequence>
<evidence type="ECO:0000259" key="1">
    <source>
        <dbReference type="Pfam" id="PF07727"/>
    </source>
</evidence>
<organism evidence="2 3">
    <name type="scientific">Tanacetum coccineum</name>
    <dbReference type="NCBI Taxonomy" id="301880"/>
    <lineage>
        <taxon>Eukaryota</taxon>
        <taxon>Viridiplantae</taxon>
        <taxon>Streptophyta</taxon>
        <taxon>Embryophyta</taxon>
        <taxon>Tracheophyta</taxon>
        <taxon>Spermatophyta</taxon>
        <taxon>Magnoliopsida</taxon>
        <taxon>eudicotyledons</taxon>
        <taxon>Gunneridae</taxon>
        <taxon>Pentapetalae</taxon>
        <taxon>asterids</taxon>
        <taxon>campanulids</taxon>
        <taxon>Asterales</taxon>
        <taxon>Asteraceae</taxon>
        <taxon>Asteroideae</taxon>
        <taxon>Anthemideae</taxon>
        <taxon>Anthemidinae</taxon>
        <taxon>Tanacetum</taxon>
    </lineage>
</organism>
<keyword evidence="3" id="KW-1185">Reference proteome</keyword>
<reference evidence="2" key="1">
    <citation type="journal article" date="2022" name="Int. J. Mol. Sci.">
        <title>Draft Genome of Tanacetum Coccineum: Genomic Comparison of Closely Related Tanacetum-Family Plants.</title>
        <authorList>
            <person name="Yamashiro T."/>
            <person name="Shiraishi A."/>
            <person name="Nakayama K."/>
            <person name="Satake H."/>
        </authorList>
    </citation>
    <scope>NUCLEOTIDE SEQUENCE</scope>
</reference>
<dbReference type="PANTHER" id="PTHR11439:SF509">
    <property type="entry name" value="RNA-DIRECTED DNA POLYMERASE"/>
    <property type="match status" value="1"/>
</dbReference>
<dbReference type="Proteomes" id="UP001151760">
    <property type="component" value="Unassembled WGS sequence"/>
</dbReference>
<proteinExistence type="predicted"/>
<name>A0ABQ5GMD8_9ASTR</name>
<accession>A0ABQ5GMD8</accession>
<protein>
    <submittedName>
        <fullName evidence="2">Retrovirus-related pol polyprotein from transposon TNT 1-94</fullName>
    </submittedName>
</protein>
<dbReference type="InterPro" id="IPR013103">
    <property type="entry name" value="RVT_2"/>
</dbReference>
<dbReference type="PANTHER" id="PTHR11439">
    <property type="entry name" value="GAG-POL-RELATED RETROTRANSPOSON"/>
    <property type="match status" value="1"/>
</dbReference>
<evidence type="ECO:0000313" key="3">
    <source>
        <dbReference type="Proteomes" id="UP001151760"/>
    </source>
</evidence>
<dbReference type="Pfam" id="PF07727">
    <property type="entry name" value="RVT_2"/>
    <property type="match status" value="1"/>
</dbReference>